<accession>A0A075G060</accession>
<dbReference type="Gene3D" id="3.40.30.10">
    <property type="entry name" value="Glutaredoxin"/>
    <property type="match status" value="1"/>
</dbReference>
<organism evidence="2">
    <name type="scientific">uncultured marine group II/III euryarchaeote AD1000_88_G11</name>
    <dbReference type="NCBI Taxonomy" id="1457822"/>
    <lineage>
        <taxon>Archaea</taxon>
        <taxon>Methanobacteriati</taxon>
        <taxon>Methanobacteriota</taxon>
        <taxon>environmental samples</taxon>
    </lineage>
</organism>
<dbReference type="EMBL" id="KF900494">
    <property type="protein sequence ID" value="AIE96963.1"/>
    <property type="molecule type" value="Genomic_DNA"/>
</dbReference>
<name>A0A075G060_9EURY</name>
<dbReference type="InterPro" id="IPR036249">
    <property type="entry name" value="Thioredoxin-like_sf"/>
</dbReference>
<dbReference type="Pfam" id="PF00085">
    <property type="entry name" value="Thioredoxin"/>
    <property type="match status" value="1"/>
</dbReference>
<protein>
    <recommendedName>
        <fullName evidence="1">Thioredoxin domain-containing protein</fullName>
    </recommendedName>
</protein>
<dbReference type="CDD" id="cd02961">
    <property type="entry name" value="PDI_a_family"/>
    <property type="match status" value="1"/>
</dbReference>
<feature type="domain" description="Thioredoxin" evidence="1">
    <location>
        <begin position="48"/>
        <end position="133"/>
    </location>
</feature>
<evidence type="ECO:0000259" key="1">
    <source>
        <dbReference type="Pfam" id="PF00085"/>
    </source>
</evidence>
<evidence type="ECO:0000313" key="2">
    <source>
        <dbReference type="EMBL" id="AIE96963.1"/>
    </source>
</evidence>
<dbReference type="SUPFAM" id="SSF52833">
    <property type="entry name" value="Thioredoxin-like"/>
    <property type="match status" value="1"/>
</dbReference>
<sequence>MGFNPLRRIKQLLNSKKLFVRIATACFIFWVLKQLFRMNNIEGMCQNGGDVLKYFYMDGCPHCVKFNDTWKEFKNTDVGKRCNMPEPIESASMSETDKKLVQGFPTIILFDKNGNEKARLPDGARTVEGLKKLANTP</sequence>
<reference evidence="2" key="1">
    <citation type="journal article" date="2014" name="Genome Biol. Evol.">
        <title>Pangenome evidence for extensive interdomain horizontal transfer affecting lineage core and shell genes in uncultured planktonic thaumarchaeota and euryarchaeota.</title>
        <authorList>
            <person name="Deschamps P."/>
            <person name="Zivanovic Y."/>
            <person name="Moreira D."/>
            <person name="Rodriguez-Valera F."/>
            <person name="Lopez-Garcia P."/>
        </authorList>
    </citation>
    <scope>NUCLEOTIDE SEQUENCE</scope>
</reference>
<dbReference type="InterPro" id="IPR013766">
    <property type="entry name" value="Thioredoxin_domain"/>
</dbReference>
<proteinExistence type="predicted"/>
<dbReference type="AlphaFoldDB" id="A0A075G060"/>